<evidence type="ECO:0000256" key="7">
    <source>
        <dbReference type="ARBA" id="ARBA00023242"/>
    </source>
</evidence>
<feature type="compositionally biased region" description="Basic and acidic residues" evidence="10">
    <location>
        <begin position="15"/>
        <end position="93"/>
    </location>
</feature>
<comment type="similarity">
    <text evidence="2">Belongs to the RRM TET family.</text>
</comment>
<dbReference type="Pfam" id="PF00641">
    <property type="entry name" value="Zn_ribbon_RanBP"/>
    <property type="match status" value="1"/>
</dbReference>
<feature type="region of interest" description="Disordered" evidence="10">
    <location>
        <begin position="1"/>
        <end position="142"/>
    </location>
</feature>
<keyword evidence="5" id="KW-0862">Zinc</keyword>
<accession>A0A8T0IR87</accession>
<evidence type="ECO:0000313" key="13">
    <source>
        <dbReference type="EMBL" id="KAG0585311.1"/>
    </source>
</evidence>
<feature type="domain" description="RRM" evidence="11">
    <location>
        <begin position="148"/>
        <end position="231"/>
    </location>
</feature>
<dbReference type="SMART" id="SM00547">
    <property type="entry name" value="ZnF_RBZ"/>
    <property type="match status" value="1"/>
</dbReference>
<feature type="domain" description="RanBP2-type" evidence="12">
    <location>
        <begin position="320"/>
        <end position="351"/>
    </location>
</feature>
<feature type="region of interest" description="Disordered" evidence="10">
    <location>
        <begin position="230"/>
        <end position="276"/>
    </location>
</feature>
<dbReference type="InterPro" id="IPR001876">
    <property type="entry name" value="Znf_RanBP2"/>
</dbReference>
<dbReference type="GO" id="GO:0003723">
    <property type="term" value="F:RNA binding"/>
    <property type="evidence" value="ECO:0007669"/>
    <property type="project" value="UniProtKB-UniRule"/>
</dbReference>
<dbReference type="PANTHER" id="PTHR23238">
    <property type="entry name" value="RNA BINDING PROTEIN"/>
    <property type="match status" value="1"/>
</dbReference>
<evidence type="ECO:0000313" key="14">
    <source>
        <dbReference type="Proteomes" id="UP000822688"/>
    </source>
</evidence>
<keyword evidence="7" id="KW-0539">Nucleus</keyword>
<evidence type="ECO:0000256" key="3">
    <source>
        <dbReference type="ARBA" id="ARBA00022723"/>
    </source>
</evidence>
<evidence type="ECO:0000256" key="5">
    <source>
        <dbReference type="ARBA" id="ARBA00022833"/>
    </source>
</evidence>
<dbReference type="Proteomes" id="UP000822688">
    <property type="component" value="Chromosome 2"/>
</dbReference>
<protein>
    <recommendedName>
        <fullName evidence="15">RNA-binding protein</fullName>
    </recommendedName>
</protein>
<dbReference type="GO" id="GO:0008270">
    <property type="term" value="F:zinc ion binding"/>
    <property type="evidence" value="ECO:0007669"/>
    <property type="project" value="UniProtKB-KW"/>
</dbReference>
<evidence type="ECO:0000256" key="2">
    <source>
        <dbReference type="ARBA" id="ARBA00008448"/>
    </source>
</evidence>
<evidence type="ECO:0000259" key="12">
    <source>
        <dbReference type="PROSITE" id="PS50199"/>
    </source>
</evidence>
<comment type="subcellular location">
    <subcellularLocation>
        <location evidence="1">Nucleus</location>
    </subcellularLocation>
</comment>
<dbReference type="InterPro" id="IPR035979">
    <property type="entry name" value="RBD_domain_sf"/>
</dbReference>
<dbReference type="GO" id="GO:0005634">
    <property type="term" value="C:nucleus"/>
    <property type="evidence" value="ECO:0007669"/>
    <property type="project" value="UniProtKB-SubCell"/>
</dbReference>
<evidence type="ECO:0000256" key="10">
    <source>
        <dbReference type="SAM" id="MobiDB-lite"/>
    </source>
</evidence>
<dbReference type="GO" id="GO:0006355">
    <property type="term" value="P:regulation of DNA-templated transcription"/>
    <property type="evidence" value="ECO:0007669"/>
    <property type="project" value="InterPro"/>
</dbReference>
<evidence type="ECO:0000256" key="6">
    <source>
        <dbReference type="ARBA" id="ARBA00022884"/>
    </source>
</evidence>
<organism evidence="13 14">
    <name type="scientific">Ceratodon purpureus</name>
    <name type="common">Fire moss</name>
    <name type="synonym">Dicranum purpureum</name>
    <dbReference type="NCBI Taxonomy" id="3225"/>
    <lineage>
        <taxon>Eukaryota</taxon>
        <taxon>Viridiplantae</taxon>
        <taxon>Streptophyta</taxon>
        <taxon>Embryophyta</taxon>
        <taxon>Bryophyta</taxon>
        <taxon>Bryophytina</taxon>
        <taxon>Bryopsida</taxon>
        <taxon>Dicranidae</taxon>
        <taxon>Pseudoditrichales</taxon>
        <taxon>Ditrichaceae</taxon>
        <taxon>Ceratodon</taxon>
    </lineage>
</organism>
<dbReference type="InterPro" id="IPR036443">
    <property type="entry name" value="Znf_RanBP2_sf"/>
</dbReference>
<feature type="region of interest" description="Disordered" evidence="10">
    <location>
        <begin position="448"/>
        <end position="546"/>
    </location>
</feature>
<feature type="compositionally biased region" description="Basic and acidic residues" evidence="10">
    <location>
        <begin position="238"/>
        <end position="257"/>
    </location>
</feature>
<feature type="compositionally biased region" description="Basic and acidic residues" evidence="10">
    <location>
        <begin position="448"/>
        <end position="458"/>
    </location>
</feature>
<dbReference type="Gene3D" id="4.10.1060.10">
    <property type="entry name" value="Zinc finger, RanBP2-type"/>
    <property type="match status" value="1"/>
</dbReference>
<gene>
    <name evidence="13" type="ORF">KC19_2G002900</name>
</gene>
<keyword evidence="6 8" id="KW-0694">RNA-binding</keyword>
<dbReference type="SUPFAM" id="SSF54928">
    <property type="entry name" value="RNA-binding domain, RBD"/>
    <property type="match status" value="1"/>
</dbReference>
<dbReference type="Gene3D" id="3.30.70.330">
    <property type="match status" value="1"/>
</dbReference>
<keyword evidence="3" id="KW-0479">Metal-binding</keyword>
<comment type="caution">
    <text evidence="13">The sequence shown here is derived from an EMBL/GenBank/DDBJ whole genome shotgun (WGS) entry which is preliminary data.</text>
</comment>
<dbReference type="SUPFAM" id="SSF90209">
    <property type="entry name" value="Ran binding protein zinc finger-like"/>
    <property type="match status" value="1"/>
</dbReference>
<dbReference type="InterPro" id="IPR034870">
    <property type="entry name" value="TET_fam"/>
</dbReference>
<evidence type="ECO:0000256" key="4">
    <source>
        <dbReference type="ARBA" id="ARBA00022771"/>
    </source>
</evidence>
<evidence type="ECO:0000256" key="9">
    <source>
        <dbReference type="PROSITE-ProRule" id="PRU00322"/>
    </source>
</evidence>
<dbReference type="PROSITE" id="PS50199">
    <property type="entry name" value="ZF_RANBP2_2"/>
    <property type="match status" value="1"/>
</dbReference>
<dbReference type="FunFam" id="4.10.1060.10:FF:000017">
    <property type="entry name" value="FUS RNA-binding protein"/>
    <property type="match status" value="1"/>
</dbReference>
<reference evidence="13" key="1">
    <citation type="submission" date="2020-06" db="EMBL/GenBank/DDBJ databases">
        <title>WGS assembly of Ceratodon purpureus strain R40.</title>
        <authorList>
            <person name="Carey S.B."/>
            <person name="Jenkins J."/>
            <person name="Shu S."/>
            <person name="Lovell J.T."/>
            <person name="Sreedasyam A."/>
            <person name="Maumus F."/>
            <person name="Tiley G.P."/>
            <person name="Fernandez-Pozo N."/>
            <person name="Barry K."/>
            <person name="Chen C."/>
            <person name="Wang M."/>
            <person name="Lipzen A."/>
            <person name="Daum C."/>
            <person name="Saski C.A."/>
            <person name="Payton A.C."/>
            <person name="Mcbreen J.C."/>
            <person name="Conrad R.E."/>
            <person name="Kollar L.M."/>
            <person name="Olsson S."/>
            <person name="Huttunen S."/>
            <person name="Landis J.B."/>
            <person name="Wickett N.J."/>
            <person name="Johnson M.G."/>
            <person name="Rensing S.A."/>
            <person name="Grimwood J."/>
            <person name="Schmutz J."/>
            <person name="Mcdaniel S.F."/>
        </authorList>
    </citation>
    <scope>NUCLEOTIDE SEQUENCE</scope>
    <source>
        <strain evidence="13">R40</strain>
    </source>
</reference>
<sequence>MGERDMQFGGMAPMHHRDYHSPHHSRSRDGVERSSREFDPYLDKDRDRGRDSRWRDREHEKDRDRFKDKERGRDYDKEREGRRDREPYIERNGHAHSGSVGRTGMVGGFSHGQNEGRPGSRDRDIHGTRDDLEDRHGSAGATGGLEANTIYISNLPESVTEDSLAALLSETANIKMDRKTGAPMVKLFEDKMGGREAEVVLDDPRSGAGIVSWFNGYDFKGSKIQVSLGHAPPPVPRSSHERQGDLYGSHFDRDGHRSGYRGGRGRGRYPDRMPIPGPAPRGIGRGASMFGRGGFASPGFNEFPTGGESFGRNNPNVTPREGDWICSEPTCGNLNFARRTHCNNCNKPRRDLGDIGGMRVNGGFSQGGFGGPPHVPFMGGPVVGGRDLPRGFSGHGEPPGVWGPGRGRSSDFEHGSIPPISDRGMSDFRSVRDMRERDLYGGGREIFRERERFSRPPFERGPGGPMDRMPVDPFVDRERDRGDPYREKRMLDGVDHRGRPASPPRSRWGSREDKDRSSSPGRSLYRPDRHRDARREERRDRRDAPY</sequence>
<feature type="compositionally biased region" description="Basic and acidic residues" evidence="10">
    <location>
        <begin position="474"/>
        <end position="498"/>
    </location>
</feature>
<dbReference type="AlphaFoldDB" id="A0A8T0IR87"/>
<keyword evidence="4 9" id="KW-0863">Zinc-finger</keyword>
<proteinExistence type="inferred from homology"/>
<evidence type="ECO:0000259" key="11">
    <source>
        <dbReference type="PROSITE" id="PS50102"/>
    </source>
</evidence>
<dbReference type="InterPro" id="IPR012677">
    <property type="entry name" value="Nucleotide-bd_a/b_plait_sf"/>
</dbReference>
<evidence type="ECO:0000256" key="8">
    <source>
        <dbReference type="PROSITE-ProRule" id="PRU00176"/>
    </source>
</evidence>
<evidence type="ECO:0008006" key="15">
    <source>
        <dbReference type="Google" id="ProtNLM"/>
    </source>
</evidence>
<evidence type="ECO:0000256" key="1">
    <source>
        <dbReference type="ARBA" id="ARBA00004123"/>
    </source>
</evidence>
<dbReference type="InterPro" id="IPR000504">
    <property type="entry name" value="RRM_dom"/>
</dbReference>
<feature type="compositionally biased region" description="Basic and acidic residues" evidence="10">
    <location>
        <begin position="118"/>
        <end position="137"/>
    </location>
</feature>
<feature type="compositionally biased region" description="Basic and acidic residues" evidence="10">
    <location>
        <begin position="525"/>
        <end position="546"/>
    </location>
</feature>
<dbReference type="PROSITE" id="PS01358">
    <property type="entry name" value="ZF_RANBP2_1"/>
    <property type="match status" value="1"/>
</dbReference>
<keyword evidence="14" id="KW-1185">Reference proteome</keyword>
<name>A0A8T0IR87_CERPU</name>
<dbReference type="EMBL" id="CM026422">
    <property type="protein sequence ID" value="KAG0585311.1"/>
    <property type="molecule type" value="Genomic_DNA"/>
</dbReference>
<dbReference type="PROSITE" id="PS50102">
    <property type="entry name" value="RRM"/>
    <property type="match status" value="1"/>
</dbReference>
<dbReference type="OrthoDB" id="1878647at2759"/>
<feature type="region of interest" description="Disordered" evidence="10">
    <location>
        <begin position="390"/>
        <end position="429"/>
    </location>
</feature>